<accession>A0A8J8NDI4</accession>
<evidence type="ECO:0000256" key="1">
    <source>
        <dbReference type="ARBA" id="ARBA00022737"/>
    </source>
</evidence>
<proteinExistence type="predicted"/>
<dbReference type="SUPFAM" id="SSF82185">
    <property type="entry name" value="Histone H3 K4-specific methyltransferase SET7/9 N-terminal domain"/>
    <property type="match status" value="1"/>
</dbReference>
<dbReference type="PANTHER" id="PTHR23084">
    <property type="entry name" value="PHOSPHATIDYLINOSITOL-4-PHOSPHATE 5-KINASE RELATED"/>
    <property type="match status" value="1"/>
</dbReference>
<dbReference type="InterPro" id="IPR003409">
    <property type="entry name" value="MORN"/>
</dbReference>
<comment type="caution">
    <text evidence="2">The sequence shown here is derived from an EMBL/GenBank/DDBJ whole genome shotgun (WGS) entry which is preliminary data.</text>
</comment>
<dbReference type="AlphaFoldDB" id="A0A8J8NDI4"/>
<dbReference type="PANTHER" id="PTHR23084:SF179">
    <property type="entry name" value="OS10G0565000 PROTEIN"/>
    <property type="match status" value="1"/>
</dbReference>
<dbReference type="Gene3D" id="2.20.110.10">
    <property type="entry name" value="Histone H3 K4-specific methyltransferase SET7/9 N-terminal domain"/>
    <property type="match status" value="2"/>
</dbReference>
<keyword evidence="3" id="KW-1185">Reference proteome</keyword>
<dbReference type="OrthoDB" id="296831at2759"/>
<keyword evidence="1" id="KW-0677">Repeat</keyword>
<evidence type="ECO:0000313" key="2">
    <source>
        <dbReference type="EMBL" id="TNV72731.1"/>
    </source>
</evidence>
<gene>
    <name evidence="2" type="ORF">FGO68_gene5912</name>
</gene>
<sequence length="208" mass="23558">MVLPFEGIDRGDKQPALLSGGIYYGQCEDGVRDGYGLLYCSDSHGVPLLYESMWDRGVPKRGKWIGIYKEGWIMNEGEFDRKYSATGTGTKKWNNGSKYIGKFEDGKMRGNGKLMSENGSKYEGQWKDDAMHGKGKLTLPDESSYEGDWKDGGYHGLGRYTFPDGRYDEGQFQENHPIGVHQVFDKQGRQLELVIYDQDGNQVNRVNL</sequence>
<dbReference type="Proteomes" id="UP000785679">
    <property type="component" value="Unassembled WGS sequence"/>
</dbReference>
<evidence type="ECO:0008006" key="4">
    <source>
        <dbReference type="Google" id="ProtNLM"/>
    </source>
</evidence>
<organism evidence="2 3">
    <name type="scientific">Halteria grandinella</name>
    <dbReference type="NCBI Taxonomy" id="5974"/>
    <lineage>
        <taxon>Eukaryota</taxon>
        <taxon>Sar</taxon>
        <taxon>Alveolata</taxon>
        <taxon>Ciliophora</taxon>
        <taxon>Intramacronucleata</taxon>
        <taxon>Spirotrichea</taxon>
        <taxon>Stichotrichia</taxon>
        <taxon>Sporadotrichida</taxon>
        <taxon>Halteriidae</taxon>
        <taxon>Halteria</taxon>
    </lineage>
</organism>
<dbReference type="EMBL" id="RRYP01021152">
    <property type="protein sequence ID" value="TNV72731.1"/>
    <property type="molecule type" value="Genomic_DNA"/>
</dbReference>
<name>A0A8J8NDI4_HALGN</name>
<reference evidence="2" key="1">
    <citation type="submission" date="2019-06" db="EMBL/GenBank/DDBJ databases">
        <authorList>
            <person name="Zheng W."/>
        </authorList>
    </citation>
    <scope>NUCLEOTIDE SEQUENCE</scope>
    <source>
        <strain evidence="2">QDHG01</strain>
    </source>
</reference>
<dbReference type="Pfam" id="PF02493">
    <property type="entry name" value="MORN"/>
    <property type="match status" value="4"/>
</dbReference>
<evidence type="ECO:0000313" key="3">
    <source>
        <dbReference type="Proteomes" id="UP000785679"/>
    </source>
</evidence>
<protein>
    <recommendedName>
        <fullName evidence="4">MORN repeat protein</fullName>
    </recommendedName>
</protein>
<dbReference type="SMART" id="SM00698">
    <property type="entry name" value="MORN"/>
    <property type="match status" value="4"/>
</dbReference>